<organism evidence="1 2">
    <name type="scientific">Zancudomyces culisetae</name>
    <name type="common">Gut fungus</name>
    <name type="synonym">Smittium culisetae</name>
    <dbReference type="NCBI Taxonomy" id="1213189"/>
    <lineage>
        <taxon>Eukaryota</taxon>
        <taxon>Fungi</taxon>
        <taxon>Fungi incertae sedis</taxon>
        <taxon>Zoopagomycota</taxon>
        <taxon>Kickxellomycotina</taxon>
        <taxon>Harpellomycetes</taxon>
        <taxon>Harpellales</taxon>
        <taxon>Legeriomycetaceae</taxon>
        <taxon>Zancudomyces</taxon>
    </lineage>
</organism>
<keyword evidence="2" id="KW-1185">Reference proteome</keyword>
<comment type="caution">
    <text evidence="1">The sequence shown here is derived from an EMBL/GenBank/DDBJ whole genome shotgun (WGS) entry which is preliminary data.</text>
</comment>
<gene>
    <name evidence="1" type="ORF">AX774_g3533</name>
</gene>
<dbReference type="EMBL" id="LSSK01000552">
    <property type="protein sequence ID" value="OMH82963.1"/>
    <property type="molecule type" value="Genomic_DNA"/>
</dbReference>
<protein>
    <submittedName>
        <fullName evidence="1">Uncharacterized protein</fullName>
    </submittedName>
</protein>
<evidence type="ECO:0000313" key="1">
    <source>
        <dbReference type="EMBL" id="OMH82963.1"/>
    </source>
</evidence>
<accession>A0A1R1PPY3</accession>
<proteinExistence type="predicted"/>
<dbReference type="Proteomes" id="UP000188320">
    <property type="component" value="Unassembled WGS sequence"/>
</dbReference>
<sequence>MLTLNMLCKVSFKYVDQLDAIVAEPTINSNSIFQNTIHAVNSPRDESVYAYAEPDEGIMEAISAYENAVNIDAIAAMINDIHDAGPVTSAETIPVFAKLGLVTFRKHIFNRFSHV</sequence>
<dbReference type="AlphaFoldDB" id="A0A1R1PPY3"/>
<reference evidence="2" key="1">
    <citation type="submission" date="2017-01" db="EMBL/GenBank/DDBJ databases">
        <authorList>
            <person name="Wang Y."/>
            <person name="White M."/>
            <person name="Kvist S."/>
            <person name="Moncalvo J.-M."/>
        </authorList>
    </citation>
    <scope>NUCLEOTIDE SEQUENCE [LARGE SCALE GENOMIC DNA]</scope>
    <source>
        <strain evidence="2">COL-18-3</strain>
    </source>
</reference>
<evidence type="ECO:0000313" key="2">
    <source>
        <dbReference type="Proteomes" id="UP000188320"/>
    </source>
</evidence>
<name>A0A1R1PPY3_ZANCU</name>